<dbReference type="OrthoDB" id="2403169at2759"/>
<dbReference type="InterPro" id="IPR032675">
    <property type="entry name" value="LRR_dom_sf"/>
</dbReference>
<dbReference type="AlphaFoldDB" id="A0A197JVN1"/>
<protein>
    <submittedName>
        <fullName evidence="2">Uncharacterized protein</fullName>
    </submittedName>
</protein>
<feature type="compositionally biased region" description="Low complexity" evidence="1">
    <location>
        <begin position="276"/>
        <end position="295"/>
    </location>
</feature>
<keyword evidence="3" id="KW-1185">Reference proteome</keyword>
<name>A0A197JVN1_9FUNG</name>
<reference evidence="2 3" key="1">
    <citation type="submission" date="2016-05" db="EMBL/GenBank/DDBJ databases">
        <title>Genome sequencing reveals origins of a unique bacterial endosymbiosis in the earliest lineages of terrestrial Fungi.</title>
        <authorList>
            <consortium name="DOE Joint Genome Institute"/>
            <person name="Uehling J."/>
            <person name="Gryganskyi A."/>
            <person name="Hameed K."/>
            <person name="Tschaplinski T."/>
            <person name="Misztal P."/>
            <person name="Wu S."/>
            <person name="Desiro A."/>
            <person name="Vande Pol N."/>
            <person name="Du Z.-Y."/>
            <person name="Zienkiewicz A."/>
            <person name="Zienkiewicz K."/>
            <person name="Morin E."/>
            <person name="Tisserant E."/>
            <person name="Splivallo R."/>
            <person name="Hainaut M."/>
            <person name="Henrissat B."/>
            <person name="Ohm R."/>
            <person name="Kuo A."/>
            <person name="Yan J."/>
            <person name="Lipzen A."/>
            <person name="Nolan M."/>
            <person name="Labutti K."/>
            <person name="Barry K."/>
            <person name="Goldstein A."/>
            <person name="Labbe J."/>
            <person name="Schadt C."/>
            <person name="Tuskan G."/>
            <person name="Grigoriev I."/>
            <person name="Martin F."/>
            <person name="Vilgalys R."/>
            <person name="Bonito G."/>
        </authorList>
    </citation>
    <scope>NUCLEOTIDE SEQUENCE [LARGE SCALE GENOMIC DNA]</scope>
    <source>
        <strain evidence="2 3">AG-77</strain>
    </source>
</reference>
<dbReference type="Gene3D" id="3.80.10.10">
    <property type="entry name" value="Ribonuclease Inhibitor"/>
    <property type="match status" value="1"/>
</dbReference>
<dbReference type="Proteomes" id="UP000078512">
    <property type="component" value="Unassembled WGS sequence"/>
</dbReference>
<evidence type="ECO:0000313" key="2">
    <source>
        <dbReference type="EMBL" id="OAQ29357.1"/>
    </source>
</evidence>
<feature type="region of interest" description="Disordered" evidence="1">
    <location>
        <begin position="276"/>
        <end position="300"/>
    </location>
</feature>
<evidence type="ECO:0000313" key="3">
    <source>
        <dbReference type="Proteomes" id="UP000078512"/>
    </source>
</evidence>
<evidence type="ECO:0000256" key="1">
    <source>
        <dbReference type="SAM" id="MobiDB-lite"/>
    </source>
</evidence>
<accession>A0A197JVN1</accession>
<gene>
    <name evidence="2" type="ORF">K457DRAFT_137858</name>
</gene>
<organism evidence="2 3">
    <name type="scientific">Linnemannia elongata AG-77</name>
    <dbReference type="NCBI Taxonomy" id="1314771"/>
    <lineage>
        <taxon>Eukaryota</taxon>
        <taxon>Fungi</taxon>
        <taxon>Fungi incertae sedis</taxon>
        <taxon>Mucoromycota</taxon>
        <taxon>Mortierellomycotina</taxon>
        <taxon>Mortierellomycetes</taxon>
        <taxon>Mortierellales</taxon>
        <taxon>Mortierellaceae</taxon>
        <taxon>Linnemannia</taxon>
    </lineage>
</organism>
<dbReference type="SUPFAM" id="SSF52058">
    <property type="entry name" value="L domain-like"/>
    <property type="match status" value="1"/>
</dbReference>
<proteinExistence type="predicted"/>
<dbReference type="EMBL" id="KV442041">
    <property type="protein sequence ID" value="OAQ29357.1"/>
    <property type="molecule type" value="Genomic_DNA"/>
</dbReference>
<sequence>MPLCPTEILDIILGNVDDANGHYACLPINKHAFHHAATMLYTNPLQTFSNLDSSRKRRFLCWLLSISHTDDDFTNELRGHLSIEYHPFREHATTTTTTATTNASSLPSPLIDYLTFVCAFRWHDNKDRECFFTLFPEMRSHALALGIEQSIYHAKVRMALMWGICGYQLDKMVEIEVEARLLEHSDLFAAVPHLSRLQRLIVHANPSELELFYQAATQFVRLFQEHHGKQQLQECFFTQNPLEDDRRVFQAALELYSLLPGRNEQYQWATEGVSSSALTSSTPSPITSSTSASPSGRNGQAKMLDADFARLDKIVLGGYSRHPWSALAQVYKDCWSTDELARKCRHVTDISAIFGIQSYWSEEEQQEARLNQQLARAVVDSVPAQTLSLYLTLREQEEDYSIANNALRTSAETVQSLTLAVSFPHPLQDAGDPFTAPPLPEAGLTVQPAPLDLPEAMPHLQQVTIHHSGNMDIDPSFLERSPIRHLEISLNSAHTEQPQRAARWAVLHLPHLTYLVLASGIVDHLDPTSFNHMPSLKTLILRTIDYPATNPAATTEENDWTWRWHLPSLRELSVSSSAGHSSFNFCLLETCPRLADINLEFAAPPTHLWNSPLLVSLSTFGQHQSQCQFPSVKRLRLGSQWADDHVDANVCGLSDLLQTLTGLEWLDVKILRGYRAGVLEATRTHPALREVVVDVDPFYTGDAEGTDADEPSLDALGLVLLSDKADALVKHGDKRGDFSPEHDDGCLYYMDSKFYGFYS</sequence>